<evidence type="ECO:0000313" key="3">
    <source>
        <dbReference type="Proteomes" id="UP000319212"/>
    </source>
</evidence>
<dbReference type="EMBL" id="RCZI01000002">
    <property type="protein sequence ID" value="TPG29028.1"/>
    <property type="molecule type" value="Genomic_DNA"/>
</dbReference>
<dbReference type="PANTHER" id="PTHR34846">
    <property type="entry name" value="4-CARBOXYMUCONOLACTONE DECARBOXYLASE FAMILY PROTEIN (AFU_ORTHOLOGUE AFUA_6G11590)"/>
    <property type="match status" value="1"/>
</dbReference>
<dbReference type="PANTHER" id="PTHR34846:SF10">
    <property type="entry name" value="CYTOPLASMIC PROTEIN"/>
    <property type="match status" value="1"/>
</dbReference>
<dbReference type="InterPro" id="IPR029032">
    <property type="entry name" value="AhpD-like"/>
</dbReference>
<comment type="caution">
    <text evidence="2">The sequence shown here is derived from an EMBL/GenBank/DDBJ whole genome shotgun (WGS) entry which is preliminary data.</text>
</comment>
<dbReference type="NCBIfam" id="TIGR00778">
    <property type="entry name" value="ahpD_dom"/>
    <property type="match status" value="1"/>
</dbReference>
<evidence type="ECO:0000259" key="1">
    <source>
        <dbReference type="Pfam" id="PF02627"/>
    </source>
</evidence>
<gene>
    <name evidence="2" type="ORF">EAH82_09665</name>
</gene>
<sequence length="152" mass="17061">MNSPRLPWFKIAPKAYQAMVGVNAAIAGHTLGQRLYEIVQTRVSQLNGCAYCLDMHVRDLRKAGVPWQHINSIATWREVGFYDARERAALNWAESITRLVEHHGDRDADFAQLQAVFSDAEIVDLTVLVAQINAWNRLGVGMHLPVADKPID</sequence>
<name>A0A502DUA9_9BURK</name>
<dbReference type="AlphaFoldDB" id="A0A502DUA9"/>
<dbReference type="Pfam" id="PF02627">
    <property type="entry name" value="CMD"/>
    <property type="match status" value="1"/>
</dbReference>
<dbReference type="SUPFAM" id="SSF69118">
    <property type="entry name" value="AhpD-like"/>
    <property type="match status" value="1"/>
</dbReference>
<dbReference type="RefSeq" id="WP_140841142.1">
    <property type="nucleotide sequence ID" value="NZ_RCZI01000002.1"/>
</dbReference>
<dbReference type="OrthoDB" id="9801997at2"/>
<reference evidence="2 3" key="1">
    <citation type="journal article" date="2019" name="Environ. Microbiol.">
        <title>Species interactions and distinct microbial communities in high Arctic permafrost affected cryosols are associated with the CH4 and CO2 gas fluxes.</title>
        <authorList>
            <person name="Altshuler I."/>
            <person name="Hamel J."/>
            <person name="Turney S."/>
            <person name="Magnuson E."/>
            <person name="Levesque R."/>
            <person name="Greer C."/>
            <person name="Whyte L.G."/>
        </authorList>
    </citation>
    <scope>NUCLEOTIDE SEQUENCE [LARGE SCALE GENOMIC DNA]</scope>
    <source>
        <strain evidence="2 3">S06.C</strain>
    </source>
</reference>
<feature type="domain" description="Carboxymuconolactone decarboxylase-like" evidence="1">
    <location>
        <begin position="13"/>
        <end position="94"/>
    </location>
</feature>
<dbReference type="Proteomes" id="UP000319212">
    <property type="component" value="Unassembled WGS sequence"/>
</dbReference>
<protein>
    <submittedName>
        <fullName evidence="2">Carboxymuconolactone decarboxylase family protein</fullName>
    </submittedName>
</protein>
<accession>A0A502DUA9</accession>
<dbReference type="InterPro" id="IPR003779">
    <property type="entry name" value="CMD-like"/>
</dbReference>
<dbReference type="GO" id="GO:0051920">
    <property type="term" value="F:peroxiredoxin activity"/>
    <property type="evidence" value="ECO:0007669"/>
    <property type="project" value="InterPro"/>
</dbReference>
<evidence type="ECO:0000313" key="2">
    <source>
        <dbReference type="EMBL" id="TPG29028.1"/>
    </source>
</evidence>
<proteinExistence type="predicted"/>
<organism evidence="2 3">
    <name type="scientific">Variovorax guangxiensis</name>
    <dbReference type="NCBI Taxonomy" id="1775474"/>
    <lineage>
        <taxon>Bacteria</taxon>
        <taxon>Pseudomonadati</taxon>
        <taxon>Pseudomonadota</taxon>
        <taxon>Betaproteobacteria</taxon>
        <taxon>Burkholderiales</taxon>
        <taxon>Comamonadaceae</taxon>
        <taxon>Variovorax</taxon>
    </lineage>
</organism>
<dbReference type="InterPro" id="IPR004675">
    <property type="entry name" value="AhpD_core"/>
</dbReference>
<dbReference type="Gene3D" id="1.20.1290.10">
    <property type="entry name" value="AhpD-like"/>
    <property type="match status" value="1"/>
</dbReference>